<dbReference type="EMBL" id="QZDH01000033">
    <property type="protein sequence ID" value="RJL50255.1"/>
    <property type="molecule type" value="Genomic_DNA"/>
</dbReference>
<comment type="caution">
    <text evidence="1">The sequence shown here is derived from an EMBL/GenBank/DDBJ whole genome shotgun (WGS) entry which is preliminary data.</text>
</comment>
<gene>
    <name evidence="1" type="ORF">D5071_14645</name>
</gene>
<dbReference type="NCBIfam" id="TIGR01053">
    <property type="entry name" value="LSD1"/>
    <property type="match status" value="1"/>
</dbReference>
<organism evidence="1 2">
    <name type="scientific">Pectobacterium carotovorum</name>
    <name type="common">Erwinia carotovora</name>
    <dbReference type="NCBI Taxonomy" id="554"/>
    <lineage>
        <taxon>Bacteria</taxon>
        <taxon>Pseudomonadati</taxon>
        <taxon>Pseudomonadota</taxon>
        <taxon>Gammaproteobacteria</taxon>
        <taxon>Enterobacterales</taxon>
        <taxon>Pectobacteriaceae</taxon>
        <taxon>Pectobacterium</taxon>
    </lineage>
</organism>
<evidence type="ECO:0000313" key="1">
    <source>
        <dbReference type="EMBL" id="RJL50255.1"/>
    </source>
</evidence>
<dbReference type="AlphaFoldDB" id="A0A3A4BJS3"/>
<accession>A0A3A4BJS3</accession>
<protein>
    <submittedName>
        <fullName evidence="1">Uncharacterized protein</fullName>
    </submittedName>
</protein>
<dbReference type="Proteomes" id="UP000283655">
    <property type="component" value="Unassembled WGS sequence"/>
</dbReference>
<evidence type="ECO:0000313" key="2">
    <source>
        <dbReference type="Proteomes" id="UP000283655"/>
    </source>
</evidence>
<sequence>MPNGASNCACCNTFTL</sequence>
<name>A0A3A4BJS3_PECCA</name>
<proteinExistence type="predicted"/>
<reference evidence="1 2" key="1">
    <citation type="submission" date="2018-09" db="EMBL/GenBank/DDBJ databases">
        <title>Phylogenetic diversity of Pectobacterium and Dickeya strains causing blackleg disease of potato in Morocco.</title>
        <authorList>
            <person name="Oulghazi S."/>
            <person name="Moumni M."/>
            <person name="Faure D."/>
        </authorList>
    </citation>
    <scope>NUCLEOTIDE SEQUENCE [LARGE SCALE GENOMIC DNA]</scope>
    <source>
        <strain evidence="1 2">S1.15.11.2D</strain>
    </source>
</reference>